<evidence type="ECO:0000256" key="1">
    <source>
        <dbReference type="SAM" id="SignalP"/>
    </source>
</evidence>
<organism evidence="2 3">
    <name type="scientific">Nocardia goodfellowii</name>
    <dbReference type="NCBI Taxonomy" id="882446"/>
    <lineage>
        <taxon>Bacteria</taxon>
        <taxon>Bacillati</taxon>
        <taxon>Actinomycetota</taxon>
        <taxon>Actinomycetes</taxon>
        <taxon>Mycobacteriales</taxon>
        <taxon>Nocardiaceae</taxon>
        <taxon>Nocardia</taxon>
    </lineage>
</organism>
<keyword evidence="3" id="KW-1185">Reference proteome</keyword>
<feature type="signal peptide" evidence="1">
    <location>
        <begin position="1"/>
        <end position="31"/>
    </location>
</feature>
<gene>
    <name evidence="2" type="ORF">BJ987_003618</name>
</gene>
<comment type="caution">
    <text evidence="2">The sequence shown here is derived from an EMBL/GenBank/DDBJ whole genome shotgun (WGS) entry which is preliminary data.</text>
</comment>
<proteinExistence type="predicted"/>
<evidence type="ECO:0000313" key="2">
    <source>
        <dbReference type="EMBL" id="MBP2190717.1"/>
    </source>
</evidence>
<evidence type="ECO:0000313" key="3">
    <source>
        <dbReference type="Proteomes" id="UP001519325"/>
    </source>
</evidence>
<feature type="chain" id="PRO_5046782935" evidence="1">
    <location>
        <begin position="32"/>
        <end position="113"/>
    </location>
</feature>
<sequence>MRITARTLPLYLAAPLMAAALTGLAPGTASAAPGPDGCEGSMNAGFAYNGVCKGGEGMYRLEVDCFGYSLNPPALGPYTVRQDLPVGQAGTVGCFGPNWSSAGWGSGGRIFRL</sequence>
<dbReference type="RefSeq" id="WP_209891247.1">
    <property type="nucleotide sequence ID" value="NZ_JAGGMR010000001.1"/>
</dbReference>
<dbReference type="Proteomes" id="UP001519325">
    <property type="component" value="Unassembled WGS sequence"/>
</dbReference>
<protein>
    <submittedName>
        <fullName evidence="2">Uncharacterized protein</fullName>
    </submittedName>
</protein>
<name>A0ABS4QG80_9NOCA</name>
<reference evidence="2 3" key="1">
    <citation type="submission" date="2021-03" db="EMBL/GenBank/DDBJ databases">
        <title>Sequencing the genomes of 1000 actinobacteria strains.</title>
        <authorList>
            <person name="Klenk H.-P."/>
        </authorList>
    </citation>
    <scope>NUCLEOTIDE SEQUENCE [LARGE SCALE GENOMIC DNA]</scope>
    <source>
        <strain evidence="2 3">DSM 45516</strain>
    </source>
</reference>
<keyword evidence="1" id="KW-0732">Signal</keyword>
<accession>A0ABS4QG80</accession>
<dbReference type="EMBL" id="JAGGMR010000001">
    <property type="protein sequence ID" value="MBP2190717.1"/>
    <property type="molecule type" value="Genomic_DNA"/>
</dbReference>